<proteinExistence type="predicted"/>
<dbReference type="Proteomes" id="UP000034680">
    <property type="component" value="Unassembled WGS sequence"/>
</dbReference>
<comment type="caution">
    <text evidence="1">The sequence shown here is derived from an EMBL/GenBank/DDBJ whole genome shotgun (WGS) entry which is preliminary data.</text>
</comment>
<dbReference type="AlphaFoldDB" id="A0A0G2ID36"/>
<gene>
    <name evidence="1" type="ORF">UCDDA912_g02470</name>
</gene>
<protein>
    <submittedName>
        <fullName evidence="1">Uncharacterized protein</fullName>
    </submittedName>
</protein>
<name>A0A0G2ID36_9PEZI</name>
<evidence type="ECO:0000313" key="2">
    <source>
        <dbReference type="Proteomes" id="UP000034680"/>
    </source>
</evidence>
<reference evidence="1 2" key="2">
    <citation type="submission" date="2015-05" db="EMBL/GenBank/DDBJ databases">
        <authorList>
            <person name="Morales-Cruz A."/>
            <person name="Amrine K.C."/>
            <person name="Cantu D."/>
        </authorList>
    </citation>
    <scope>NUCLEOTIDE SEQUENCE [LARGE SCALE GENOMIC DNA]</scope>
    <source>
        <strain evidence="1">DA912</strain>
    </source>
</reference>
<dbReference type="OrthoDB" id="5216231at2759"/>
<accession>A0A0G2ID36</accession>
<reference evidence="1 2" key="1">
    <citation type="submission" date="2015-05" db="EMBL/GenBank/DDBJ databases">
        <title>Distinctive expansion of gene families associated with plant cell wall degradation and secondary metabolism in the genomes of grapevine trunk pathogens.</title>
        <authorList>
            <person name="Lawrence D.P."/>
            <person name="Travadon R."/>
            <person name="Rolshausen P.E."/>
            <person name="Baumgartner K."/>
        </authorList>
    </citation>
    <scope>NUCLEOTIDE SEQUENCE [LARGE SCALE GENOMIC DNA]</scope>
    <source>
        <strain evidence="1">DA912</strain>
    </source>
</reference>
<organism evidence="1 2">
    <name type="scientific">Diaporthe ampelina</name>
    <dbReference type="NCBI Taxonomy" id="1214573"/>
    <lineage>
        <taxon>Eukaryota</taxon>
        <taxon>Fungi</taxon>
        <taxon>Dikarya</taxon>
        <taxon>Ascomycota</taxon>
        <taxon>Pezizomycotina</taxon>
        <taxon>Sordariomycetes</taxon>
        <taxon>Sordariomycetidae</taxon>
        <taxon>Diaporthales</taxon>
        <taxon>Diaporthaceae</taxon>
        <taxon>Diaporthe</taxon>
    </lineage>
</organism>
<sequence length="87" mass="10284">MHTLQKAKEVIEENIRPGRAPTRPVSELEKFMEQVPTGSVVLYRLRMLQKVSKKNTEKCRLLTADIIYGLWWVFERKAKELDRVVEK</sequence>
<dbReference type="EMBL" id="LCUC01000082">
    <property type="protein sequence ID" value="KKY37580.1"/>
    <property type="molecule type" value="Genomic_DNA"/>
</dbReference>
<keyword evidence="2" id="KW-1185">Reference proteome</keyword>
<evidence type="ECO:0000313" key="1">
    <source>
        <dbReference type="EMBL" id="KKY37580.1"/>
    </source>
</evidence>